<dbReference type="AlphaFoldDB" id="A0AB40D0E9"/>
<dbReference type="GO" id="GO:0016747">
    <property type="term" value="F:acyltransferase activity, transferring groups other than amino-acyl groups"/>
    <property type="evidence" value="ECO:0007669"/>
    <property type="project" value="TreeGrafter"/>
</dbReference>
<dbReference type="Proteomes" id="UP001515500">
    <property type="component" value="Chromosome 19"/>
</dbReference>
<keyword evidence="2" id="KW-0808">Transferase</keyword>
<dbReference type="RefSeq" id="XP_039145852.1">
    <property type="nucleotide sequence ID" value="XM_039289918.1"/>
</dbReference>
<reference evidence="5" key="1">
    <citation type="submission" date="2025-08" db="UniProtKB">
        <authorList>
            <consortium name="RefSeq"/>
        </authorList>
    </citation>
    <scope>IDENTIFICATION</scope>
</reference>
<dbReference type="InterPro" id="IPR023213">
    <property type="entry name" value="CAT-like_dom_sf"/>
</dbReference>
<dbReference type="PANTHER" id="PTHR31642:SF316">
    <property type="entry name" value="PROTEIN ECERIFERUM 26-LIKE"/>
    <property type="match status" value="1"/>
</dbReference>
<proteinExistence type="inferred from homology"/>
<evidence type="ECO:0000256" key="2">
    <source>
        <dbReference type="ARBA" id="ARBA00022679"/>
    </source>
</evidence>
<protein>
    <submittedName>
        <fullName evidence="5">Protein ECERIFERUM 26-like</fullName>
    </submittedName>
</protein>
<keyword evidence="4" id="KW-1185">Reference proteome</keyword>
<evidence type="ECO:0000256" key="1">
    <source>
        <dbReference type="ARBA" id="ARBA00009861"/>
    </source>
</evidence>
<keyword evidence="3" id="KW-0012">Acyltransferase</keyword>
<organism evidence="4 5">
    <name type="scientific">Dioscorea cayennensis subsp. rotundata</name>
    <name type="common">White Guinea yam</name>
    <name type="synonym">Dioscorea rotundata</name>
    <dbReference type="NCBI Taxonomy" id="55577"/>
    <lineage>
        <taxon>Eukaryota</taxon>
        <taxon>Viridiplantae</taxon>
        <taxon>Streptophyta</taxon>
        <taxon>Embryophyta</taxon>
        <taxon>Tracheophyta</taxon>
        <taxon>Spermatophyta</taxon>
        <taxon>Magnoliopsida</taxon>
        <taxon>Liliopsida</taxon>
        <taxon>Dioscoreales</taxon>
        <taxon>Dioscoreaceae</taxon>
        <taxon>Dioscorea</taxon>
    </lineage>
</organism>
<evidence type="ECO:0000313" key="5">
    <source>
        <dbReference type="RefSeq" id="XP_039145852.1"/>
    </source>
</evidence>
<dbReference type="GeneID" id="120283277"/>
<dbReference type="Pfam" id="PF02458">
    <property type="entry name" value="Transferase"/>
    <property type="match status" value="1"/>
</dbReference>
<name>A0AB40D0E9_DIOCR</name>
<comment type="similarity">
    <text evidence="1">Belongs to the plant acyltransferase family.</text>
</comment>
<sequence>MTAGEVKRVKEVAKSTSVSMTPVRPGKTYPLSPLDHAMAAHTLHLVFYYKAGPEMEEDKLKESLSDVLSHYPAMAGRLVRGEKDGNWVVKCNDAGVRVVDAKAGVTLERWLETATAEEEMDLAHWEPMVENTSIWSPFYIQITEFEDKAYAIGLSCPHMHADPTCAMLFIKAWSDAHRHACIINPPFFHPPGLRSRPLPNPSSPLLSSKSNSISHSSSSSSSSSSSNNISSATFLFSDSSLKSLLSDHHLTLSPQLTPFSILAALFLSRIATGNTFTVCTDFRKRMHAPLPHGFYGNAMHFSSVTAELEAGVGNVAERIAAHVAGLEEEEYWSAIEWVEEEMMMMKKKKKVEFPVYGPELTCVNLEHVFGYGAVFDEGEKGKPVHMSCRIGGVVGEGVVVVLPTPEEGMGRTVVISLREDLTERICRDEVIAKYEPVLMFH</sequence>
<evidence type="ECO:0000313" key="4">
    <source>
        <dbReference type="Proteomes" id="UP001515500"/>
    </source>
</evidence>
<accession>A0AB40D0E9</accession>
<evidence type="ECO:0000256" key="3">
    <source>
        <dbReference type="ARBA" id="ARBA00023315"/>
    </source>
</evidence>
<dbReference type="SUPFAM" id="SSF52777">
    <property type="entry name" value="CoA-dependent acyltransferases"/>
    <property type="match status" value="1"/>
</dbReference>
<dbReference type="InterPro" id="IPR050317">
    <property type="entry name" value="Plant_Fungal_Acyltransferase"/>
</dbReference>
<dbReference type="Gene3D" id="3.30.559.10">
    <property type="entry name" value="Chloramphenicol acetyltransferase-like domain"/>
    <property type="match status" value="2"/>
</dbReference>
<gene>
    <name evidence="5" type="primary">LOC120283277</name>
</gene>
<dbReference type="PANTHER" id="PTHR31642">
    <property type="entry name" value="TRICHOTHECENE 3-O-ACETYLTRANSFERASE"/>
    <property type="match status" value="1"/>
</dbReference>